<comment type="caution">
    <text evidence="3">The sequence shown here is derived from an EMBL/GenBank/DDBJ whole genome shotgun (WGS) entry which is preliminary data.</text>
</comment>
<gene>
    <name evidence="3" type="ORF">A3G54_04325</name>
</gene>
<dbReference type="STRING" id="1798364.A3G54_04325"/>
<dbReference type="InterPro" id="IPR028098">
    <property type="entry name" value="Glyco_trans_4-like_N"/>
</dbReference>
<name>A0A1F5Y0K2_9BACT</name>
<evidence type="ECO:0000313" key="3">
    <source>
        <dbReference type="EMBL" id="OGF93748.1"/>
    </source>
</evidence>
<evidence type="ECO:0008006" key="5">
    <source>
        <dbReference type="Google" id="ProtNLM"/>
    </source>
</evidence>
<dbReference type="Pfam" id="PF00534">
    <property type="entry name" value="Glycos_transf_1"/>
    <property type="match status" value="1"/>
</dbReference>
<dbReference type="Gene3D" id="3.40.50.2000">
    <property type="entry name" value="Glycogen Phosphorylase B"/>
    <property type="match status" value="2"/>
</dbReference>
<dbReference type="Proteomes" id="UP000178894">
    <property type="component" value="Unassembled WGS sequence"/>
</dbReference>
<feature type="domain" description="Glycosyltransferase subfamily 4-like N-terminal" evidence="2">
    <location>
        <begin position="14"/>
        <end position="202"/>
    </location>
</feature>
<dbReference type="InterPro" id="IPR001296">
    <property type="entry name" value="Glyco_trans_1"/>
</dbReference>
<dbReference type="AlphaFoldDB" id="A0A1F5Y0K2"/>
<dbReference type="CDD" id="cd03801">
    <property type="entry name" value="GT4_PimA-like"/>
    <property type="match status" value="1"/>
</dbReference>
<protein>
    <recommendedName>
        <fullName evidence="5">Glycosyl transferase family 1 domain-containing protein</fullName>
    </recommendedName>
</protein>
<evidence type="ECO:0000259" key="1">
    <source>
        <dbReference type="Pfam" id="PF00534"/>
    </source>
</evidence>
<proteinExistence type="predicted"/>
<reference evidence="3 4" key="1">
    <citation type="journal article" date="2016" name="Nat. Commun.">
        <title>Thousands of microbial genomes shed light on interconnected biogeochemical processes in an aquifer system.</title>
        <authorList>
            <person name="Anantharaman K."/>
            <person name="Brown C.T."/>
            <person name="Hug L.A."/>
            <person name="Sharon I."/>
            <person name="Castelle C.J."/>
            <person name="Probst A.J."/>
            <person name="Thomas B.C."/>
            <person name="Singh A."/>
            <person name="Wilkins M.J."/>
            <person name="Karaoz U."/>
            <person name="Brodie E.L."/>
            <person name="Williams K.H."/>
            <person name="Hubbard S.S."/>
            <person name="Banfield J.F."/>
        </authorList>
    </citation>
    <scope>NUCLEOTIDE SEQUENCE [LARGE SCALE GENOMIC DNA]</scope>
</reference>
<evidence type="ECO:0000313" key="4">
    <source>
        <dbReference type="Proteomes" id="UP000178894"/>
    </source>
</evidence>
<dbReference type="GO" id="GO:0016757">
    <property type="term" value="F:glycosyltransferase activity"/>
    <property type="evidence" value="ECO:0007669"/>
    <property type="project" value="InterPro"/>
</dbReference>
<accession>A0A1F5Y0K2</accession>
<dbReference type="Pfam" id="PF13439">
    <property type="entry name" value="Glyco_transf_4"/>
    <property type="match status" value="1"/>
</dbReference>
<sequence>MKIGIIVRKLNMRGGIQRQALSLAFELKRLGEEVKIYTFSYNNSFPELGEELDVFSLPQSEHLATGGNFGIFKEDRMAKALARHIDPDLDILNPHDNIAHHVTHYFKKNIKNIPSVWQMNEFPTMRWPLELLGWDEDPSFHNIPRKSILARKLSIKIKTAYENKFIKKQNGITVFDSFHRDMLKKYSGRDAVIVQSGVDHERFPFINREAPSPREELRILSAGNLISYRRFEDIISALPALLASGLNPFLTILGDTSPDLKYLAKLKELAQKLGVEKRVSFYGDYGYEIWHEHLVKSHIFIFPHLQSQSLTAYESILAGLPTIVAAMPGTYETLRHCEVAYIVKPKSPMEISAGIKEIASNPELYQKLSKEGSDFIRENFSWERYGREMLEVFKRHYKK</sequence>
<evidence type="ECO:0000259" key="2">
    <source>
        <dbReference type="Pfam" id="PF13439"/>
    </source>
</evidence>
<dbReference type="EMBL" id="MFIQ01000006">
    <property type="protein sequence ID" value="OGF93748.1"/>
    <property type="molecule type" value="Genomic_DNA"/>
</dbReference>
<feature type="domain" description="Glycosyl transferase family 1" evidence="1">
    <location>
        <begin position="207"/>
        <end position="372"/>
    </location>
</feature>
<dbReference type="SUPFAM" id="SSF53756">
    <property type="entry name" value="UDP-Glycosyltransferase/glycogen phosphorylase"/>
    <property type="match status" value="1"/>
</dbReference>
<dbReference type="PANTHER" id="PTHR12526">
    <property type="entry name" value="GLYCOSYLTRANSFERASE"/>
    <property type="match status" value="1"/>
</dbReference>
<organism evidence="3 4">
    <name type="scientific">Candidatus Giovannonibacteria bacterium RIFCSPLOWO2_12_FULL_44_15</name>
    <dbReference type="NCBI Taxonomy" id="1798364"/>
    <lineage>
        <taxon>Bacteria</taxon>
        <taxon>Candidatus Giovannoniibacteriota</taxon>
    </lineage>
</organism>